<feature type="binding site" evidence="4">
    <location>
        <position position="35"/>
    </location>
    <ligand>
        <name>UDP-N-acetyl-alpha-D-muramoyl-L-alanyl-D-glutamate</name>
        <dbReference type="ChEBI" id="CHEBI:83900"/>
    </ligand>
</feature>
<dbReference type="InterPro" id="IPR004101">
    <property type="entry name" value="Mur_ligase_C"/>
</dbReference>
<dbReference type="Pfam" id="PF08245">
    <property type="entry name" value="Mur_ligase_M"/>
    <property type="match status" value="1"/>
</dbReference>
<accession>A0A7Y4LFX9</accession>
<evidence type="ECO:0000256" key="1">
    <source>
        <dbReference type="ARBA" id="ARBA00005898"/>
    </source>
</evidence>
<dbReference type="GO" id="GO:0051301">
    <property type="term" value="P:cell division"/>
    <property type="evidence" value="ECO:0007669"/>
    <property type="project" value="UniProtKB-KW"/>
</dbReference>
<dbReference type="GO" id="GO:0008765">
    <property type="term" value="F:UDP-N-acetylmuramoylalanyl-D-glutamate-2,6-diaminopimelate ligase activity"/>
    <property type="evidence" value="ECO:0007669"/>
    <property type="project" value="UniProtKB-UniRule"/>
</dbReference>
<comment type="PTM">
    <text evidence="4">Carboxylation is probably crucial for Mg(2+) binding and, consequently, for the gamma-phosphate positioning of ATP.</text>
</comment>
<dbReference type="InterPro" id="IPR005761">
    <property type="entry name" value="UDP-N-AcMur-Glu-dNH2Pim_ligase"/>
</dbReference>
<keyword evidence="4" id="KW-0547">Nucleotide-binding</keyword>
<feature type="binding site" evidence="4">
    <location>
        <position position="470"/>
    </location>
    <ligand>
        <name>meso-2,6-diaminopimelate</name>
        <dbReference type="ChEBI" id="CHEBI:57791"/>
    </ligand>
</feature>
<dbReference type="Gene3D" id="3.40.1190.10">
    <property type="entry name" value="Mur-like, catalytic domain"/>
    <property type="match status" value="1"/>
</dbReference>
<keyword evidence="4 5" id="KW-0961">Cell wall biogenesis/degradation</keyword>
<keyword evidence="4" id="KW-0460">Magnesium</keyword>
<feature type="binding site" evidence="4">
    <location>
        <begin position="119"/>
        <end position="125"/>
    </location>
    <ligand>
        <name>ATP</name>
        <dbReference type="ChEBI" id="CHEBI:30616"/>
    </ligand>
</feature>
<evidence type="ECO:0000256" key="3">
    <source>
        <dbReference type="ARBA" id="ARBA00023306"/>
    </source>
</evidence>
<reference evidence="8 9" key="4">
    <citation type="journal article" date="2020" name="PLoS ONE">
        <title>Taxonomic classification of strain PO100/5 shows a broader geographic distribution and genetic markers of the recently described Corynebacterium silvaticum.</title>
        <authorList>
            <person name="Viana M.V.C."/>
            <person name="Profeta R."/>
            <person name="da Silva A.L."/>
            <person name="Hurtado R."/>
            <person name="Cerqueira J.C."/>
            <person name="Ribeiro B.F.S."/>
            <person name="Almeida M.O."/>
            <person name="Morais-Rodrigues F."/>
            <person name="Soares S.C."/>
            <person name="Oliveira M."/>
            <person name="Tavares L."/>
            <person name="Figueiredo H."/>
            <person name="Wattam A.R."/>
            <person name="Barh D."/>
            <person name="Ghosh P."/>
            <person name="Silva A."/>
            <person name="Azevedo V."/>
        </authorList>
    </citation>
    <scope>NUCLEOTIDE SEQUENCE [LARGE SCALE GENOMIC DNA]</scope>
    <source>
        <strain evidence="8 9">PO100/5</strain>
    </source>
</reference>
<keyword evidence="4 5" id="KW-0573">Peptidoglycan synthesis</keyword>
<dbReference type="Proteomes" id="UP000195652">
    <property type="component" value="Chromosome"/>
</dbReference>
<evidence type="ECO:0000259" key="6">
    <source>
        <dbReference type="Pfam" id="PF02875"/>
    </source>
</evidence>
<dbReference type="KEGG" id="csil:CBE74_08230"/>
<reference evidence="8 9" key="3">
    <citation type="journal article" date="2020" name="Int. J. Syst. Evol. Microbiol.">
        <title>Corynebacterium silvaticum sp. nov., a unique group of NTTB corynebacteria in wild boar and roe deer.</title>
        <authorList>
            <person name="Dangel A."/>
            <person name="Berger A."/>
            <person name="Rau J."/>
            <person name="Eisenberg T."/>
            <person name="Kampfer P."/>
            <person name="Margos G."/>
            <person name="Contzen M."/>
            <person name="Busse H.J."/>
            <person name="Konrad R."/>
            <person name="Peters M."/>
            <person name="Sting R."/>
            <person name="Sing A."/>
        </authorList>
    </citation>
    <scope>NUCLEOTIDE SEQUENCE [LARGE SCALE GENOMIC DNA]</scope>
    <source>
        <strain evidence="8 9">PO100/5</strain>
    </source>
</reference>
<keyword evidence="4 5" id="KW-0133">Cell shape</keyword>
<proteinExistence type="inferred from homology"/>
<organism evidence="8 9">
    <name type="scientific">Corynebacterium silvaticum</name>
    <dbReference type="NCBI Taxonomy" id="2320431"/>
    <lineage>
        <taxon>Bacteria</taxon>
        <taxon>Bacillati</taxon>
        <taxon>Actinomycetota</taxon>
        <taxon>Actinomycetes</taxon>
        <taxon>Mycobacteriales</taxon>
        <taxon>Corynebacteriaceae</taxon>
        <taxon>Corynebacterium</taxon>
    </lineage>
</organism>
<dbReference type="PANTHER" id="PTHR23135:SF4">
    <property type="entry name" value="UDP-N-ACETYLMURAMOYL-L-ALANYL-D-GLUTAMATE--2,6-DIAMINOPIMELATE LIGASE MURE HOMOLOG, CHLOROPLASTIC"/>
    <property type="match status" value="1"/>
</dbReference>
<comment type="function">
    <text evidence="4">Catalyzes the addition of meso-diaminopimelic acid to the nucleotide precursor UDP-N-acetylmuramoyl-L-alanyl-D-glutamate (UMAG) in the biosynthesis of bacterial cell-wall peptidoglycan.</text>
</comment>
<keyword evidence="4 8" id="KW-0436">Ligase</keyword>
<evidence type="ECO:0000313" key="8">
    <source>
        <dbReference type="EMBL" id="ARU46467.1"/>
    </source>
</evidence>
<feature type="binding site" evidence="4">
    <location>
        <position position="196"/>
    </location>
    <ligand>
        <name>UDP-N-acetyl-alpha-D-muramoyl-L-alanyl-D-glutamate</name>
        <dbReference type="ChEBI" id="CHEBI:83900"/>
    </ligand>
</feature>
<evidence type="ECO:0000256" key="4">
    <source>
        <dbReference type="HAMAP-Rule" id="MF_00208"/>
    </source>
</evidence>
<dbReference type="HAMAP" id="MF_00208">
    <property type="entry name" value="MurE"/>
    <property type="match status" value="1"/>
</dbReference>
<dbReference type="InterPro" id="IPR036565">
    <property type="entry name" value="Mur-like_cat_sf"/>
</dbReference>
<comment type="catalytic activity">
    <reaction evidence="4">
        <text>UDP-N-acetyl-alpha-D-muramoyl-L-alanyl-D-glutamate + meso-2,6-diaminopimelate + ATP = UDP-N-acetyl-alpha-D-muramoyl-L-alanyl-gamma-D-glutamyl-meso-2,6-diaminopimelate + ADP + phosphate + H(+)</text>
        <dbReference type="Rhea" id="RHEA:23676"/>
        <dbReference type="ChEBI" id="CHEBI:15378"/>
        <dbReference type="ChEBI" id="CHEBI:30616"/>
        <dbReference type="ChEBI" id="CHEBI:43474"/>
        <dbReference type="ChEBI" id="CHEBI:57791"/>
        <dbReference type="ChEBI" id="CHEBI:83900"/>
        <dbReference type="ChEBI" id="CHEBI:83905"/>
        <dbReference type="ChEBI" id="CHEBI:456216"/>
        <dbReference type="EC" id="6.3.2.13"/>
    </reaction>
</comment>
<keyword evidence="4" id="KW-0067">ATP-binding</keyword>
<feature type="short sequence motif" description="Meso-diaminopimelate recognition motif" evidence="4">
    <location>
        <begin position="416"/>
        <end position="419"/>
    </location>
</feature>
<dbReference type="GO" id="GO:0005737">
    <property type="term" value="C:cytoplasm"/>
    <property type="evidence" value="ECO:0007669"/>
    <property type="project" value="UniProtKB-SubCell"/>
</dbReference>
<dbReference type="NCBIfam" id="NF001124">
    <property type="entry name" value="PRK00139.1-2"/>
    <property type="match status" value="1"/>
</dbReference>
<keyword evidence="3 4" id="KW-0131">Cell cycle</keyword>
<comment type="caution">
    <text evidence="4">Lacks conserved residue(s) required for the propagation of feature annotation.</text>
</comment>
<dbReference type="GO" id="GO:0000287">
    <property type="term" value="F:magnesium ion binding"/>
    <property type="evidence" value="ECO:0007669"/>
    <property type="project" value="UniProtKB-UniRule"/>
</dbReference>
<feature type="domain" description="Mur ligase central" evidence="7">
    <location>
        <begin position="117"/>
        <end position="322"/>
    </location>
</feature>
<feature type="binding site" evidence="4">
    <location>
        <position position="474"/>
    </location>
    <ligand>
        <name>meso-2,6-diaminopimelate</name>
        <dbReference type="ChEBI" id="CHEBI:57791"/>
    </ligand>
</feature>
<dbReference type="GO" id="GO:0071555">
    <property type="term" value="P:cell wall organization"/>
    <property type="evidence" value="ECO:0007669"/>
    <property type="project" value="UniProtKB-KW"/>
</dbReference>
<evidence type="ECO:0000313" key="9">
    <source>
        <dbReference type="Proteomes" id="UP000195652"/>
    </source>
</evidence>
<dbReference type="SUPFAM" id="SSF53244">
    <property type="entry name" value="MurD-like peptide ligases, peptide-binding domain"/>
    <property type="match status" value="1"/>
</dbReference>
<dbReference type="RefSeq" id="WP_087454272.1">
    <property type="nucleotide sequence ID" value="NZ_CP021417.2"/>
</dbReference>
<sequence length="503" mass="52773">MSGKERALVTLGSLAALTCGELHGDKDIVIEEISLDSQELPQGGLFAALPGTRSHGAVYAQGTQAAAILTDAAGAAILQESGDTRPRLLVENVRDILGAVSAEIYGHPSESLQVIGITGTSGKTTTSYMLEAGLINAGKSVGLIGTTGTRINGAKIPTKLTTPEAPMLQKLFAQMLDQGVTHVVMEVSSHALSLGRVSATHFAAAGFTNLSQDHLDFHPTMDEYFEAKALLFDPASAVHTNKAVVCIDDPWGLQMLERSGADALSVSTTSEAQADFAVSGLTVDAAGGQRFVVTHGEWNIDVDLPIPGVFNVANAALAVGLASSIGIDLDRFVAGLTAVSVPGRMERVNRGQDFLAIVDYAHKPAAVAAVLDAVRRQAAGRVAIVVGAGGDRDKGKRSIMGEESARRADLVIVTDDNPRSEDPALIREAVLRGAREAATTAEIREVGDRREAIKQAVAWAKPTDAVIIAGKGHEVGQLIQGVNHHFDDREELAAALEEIRNNS</sequence>
<name>A0A7Y4LFX9_9CORY</name>
<comment type="subcellular location">
    <subcellularLocation>
        <location evidence="4 5">Cytoplasm</location>
    </subcellularLocation>
</comment>
<keyword evidence="4" id="KW-0963">Cytoplasm</keyword>
<comment type="pathway">
    <text evidence="4 5">Cell wall biogenesis; peptidoglycan biosynthesis.</text>
</comment>
<dbReference type="OrthoDB" id="9800958at2"/>
<protein>
    <recommendedName>
        <fullName evidence="4">UDP-N-acetylmuramoyl-L-alanyl-D-glutamate--2,6-diaminopimelate ligase</fullName>
        <ecNumber evidence="4">6.3.2.13</ecNumber>
    </recommendedName>
    <alternativeName>
        <fullName evidence="4">Meso-A2pm-adding enzyme</fullName>
    </alternativeName>
    <alternativeName>
        <fullName evidence="4">Meso-diaminopimelate-adding enzyme</fullName>
    </alternativeName>
    <alternativeName>
        <fullName evidence="4">UDP-MurNAc-L-Ala-D-Glu:meso-diaminopimelate ligase</fullName>
    </alternativeName>
    <alternativeName>
        <fullName evidence="4">UDP-MurNAc-tripeptide synthetase</fullName>
    </alternativeName>
    <alternativeName>
        <fullName evidence="4">UDP-N-acetylmuramyl-tripeptide synthetase</fullName>
    </alternativeName>
</protein>
<feature type="domain" description="Mur ligase C-terminal" evidence="6">
    <location>
        <begin position="343"/>
        <end position="472"/>
    </location>
</feature>
<dbReference type="SUPFAM" id="SSF53623">
    <property type="entry name" value="MurD-like peptide ligases, catalytic domain"/>
    <property type="match status" value="1"/>
</dbReference>
<dbReference type="InterPro" id="IPR013221">
    <property type="entry name" value="Mur_ligase_cen"/>
</dbReference>
<keyword evidence="9" id="KW-1185">Reference proteome</keyword>
<feature type="modified residue" description="N6-carboxylysine" evidence="4">
    <location>
        <position position="228"/>
    </location>
</feature>
<dbReference type="EMBL" id="CP021417">
    <property type="protein sequence ID" value="ARU46467.1"/>
    <property type="molecule type" value="Genomic_DNA"/>
</dbReference>
<dbReference type="EC" id="6.3.2.13" evidence="4"/>
<dbReference type="NCBIfam" id="NF001126">
    <property type="entry name" value="PRK00139.1-4"/>
    <property type="match status" value="1"/>
</dbReference>
<feature type="binding site" evidence="4">
    <location>
        <begin position="416"/>
        <end position="419"/>
    </location>
    <ligand>
        <name>meso-2,6-diaminopimelate</name>
        <dbReference type="ChEBI" id="CHEBI:57791"/>
    </ligand>
</feature>
<evidence type="ECO:0000256" key="2">
    <source>
        <dbReference type="ARBA" id="ARBA00022618"/>
    </source>
</evidence>
<comment type="cofactor">
    <cofactor evidence="4">
        <name>Mg(2+)</name>
        <dbReference type="ChEBI" id="CHEBI:18420"/>
    </cofactor>
</comment>
<dbReference type="GeneID" id="75008229"/>
<dbReference type="Pfam" id="PF02875">
    <property type="entry name" value="Mur_ligase_C"/>
    <property type="match status" value="1"/>
</dbReference>
<dbReference type="GO" id="GO:0005524">
    <property type="term" value="F:ATP binding"/>
    <property type="evidence" value="ECO:0007669"/>
    <property type="project" value="UniProtKB-UniRule"/>
</dbReference>
<gene>
    <name evidence="4" type="primary">murE</name>
    <name evidence="8" type="ORF">CBE74_08230</name>
</gene>
<dbReference type="InterPro" id="IPR035911">
    <property type="entry name" value="MurE/MurF_N"/>
</dbReference>
<keyword evidence="2 4" id="KW-0132">Cell division</keyword>
<dbReference type="SUPFAM" id="SSF63418">
    <property type="entry name" value="MurE/MurF N-terminal domain"/>
    <property type="match status" value="1"/>
</dbReference>
<comment type="similarity">
    <text evidence="1 4">Belongs to the MurCDEF family. MurE subfamily.</text>
</comment>
<dbReference type="InterPro" id="IPR036615">
    <property type="entry name" value="Mur_ligase_C_dom_sf"/>
</dbReference>
<reference evidence="8 9" key="1">
    <citation type="journal article" date="2014" name="BMC Vet. Res.">
        <title>First report of Corynebacterium pseudotuberculosis from caseous lymphadenitis lesions in Black Alentejano pig (Sus scrofa domesticus).</title>
        <authorList>
            <person name="Oliveira M."/>
            <person name="Barroco C."/>
            <person name="Mottola C."/>
            <person name="Santos R."/>
            <person name="Lemsaddek A."/>
            <person name="Tavares L."/>
            <person name="Semedo-Lemsaddek T."/>
        </authorList>
    </citation>
    <scope>NUCLEOTIDE SEQUENCE [LARGE SCALE GENOMIC DNA]</scope>
    <source>
        <strain evidence="8 9">PO100/5</strain>
    </source>
</reference>
<dbReference type="NCBIfam" id="TIGR01085">
    <property type="entry name" value="murE"/>
    <property type="match status" value="1"/>
</dbReference>
<dbReference type="GO" id="GO:0008360">
    <property type="term" value="P:regulation of cell shape"/>
    <property type="evidence" value="ECO:0007669"/>
    <property type="project" value="UniProtKB-KW"/>
</dbReference>
<dbReference type="GO" id="GO:0009252">
    <property type="term" value="P:peptidoglycan biosynthetic process"/>
    <property type="evidence" value="ECO:0007669"/>
    <property type="project" value="UniProtKB-UniRule"/>
</dbReference>
<evidence type="ECO:0000259" key="7">
    <source>
        <dbReference type="Pfam" id="PF08245"/>
    </source>
</evidence>
<feature type="binding site" evidence="4">
    <location>
        <begin position="161"/>
        <end position="162"/>
    </location>
    <ligand>
        <name>UDP-N-acetyl-alpha-D-muramoyl-L-alanyl-D-glutamate</name>
        <dbReference type="ChEBI" id="CHEBI:83900"/>
    </ligand>
</feature>
<feature type="binding site" evidence="4">
    <location>
        <position position="392"/>
    </location>
    <ligand>
        <name>meso-2,6-diaminopimelate</name>
        <dbReference type="ChEBI" id="CHEBI:57791"/>
    </ligand>
</feature>
<dbReference type="PANTHER" id="PTHR23135">
    <property type="entry name" value="MUR LIGASE FAMILY MEMBER"/>
    <property type="match status" value="1"/>
</dbReference>
<evidence type="ECO:0000256" key="5">
    <source>
        <dbReference type="RuleBase" id="RU004135"/>
    </source>
</evidence>
<dbReference type="UniPathway" id="UPA00219"/>
<dbReference type="AlphaFoldDB" id="A0A7Y4LFX9"/>
<feature type="binding site" evidence="4">
    <location>
        <position position="188"/>
    </location>
    <ligand>
        <name>UDP-N-acetyl-alpha-D-muramoyl-L-alanyl-D-glutamate</name>
        <dbReference type="ChEBI" id="CHEBI:83900"/>
    </ligand>
</feature>
<dbReference type="Gene3D" id="3.90.190.20">
    <property type="entry name" value="Mur ligase, C-terminal domain"/>
    <property type="match status" value="1"/>
</dbReference>
<dbReference type="Gene3D" id="3.40.1390.10">
    <property type="entry name" value="MurE/MurF, N-terminal domain"/>
    <property type="match status" value="1"/>
</dbReference>
<reference evidence="8 9" key="2">
    <citation type="journal article" date="2020" name="Antonie Van Leeuwenhoek">
        <title>Phylogenomic characterisation of a novel corynebacterial species pathogenic to animals.</title>
        <authorList>
            <person name="Moller J."/>
            <person name="Musella L."/>
            <person name="Melnikov V."/>
            <person name="Geissdorfer W."/>
            <person name="Burkovski A."/>
            <person name="Sangal V."/>
        </authorList>
    </citation>
    <scope>NUCLEOTIDE SEQUENCE [LARGE SCALE GENOMIC DNA]</scope>
    <source>
        <strain evidence="8 9">PO100/5</strain>
    </source>
</reference>
<feature type="binding site" evidence="4">
    <location>
        <position position="37"/>
    </location>
    <ligand>
        <name>UDP-N-acetyl-alpha-D-muramoyl-L-alanyl-D-glutamate</name>
        <dbReference type="ChEBI" id="CHEBI:83900"/>
    </ligand>
</feature>